<proteinExistence type="predicted"/>
<sequence length="56" mass="6673">MKSDKDPFDWMPSVNRCQYVREWTSVKLAWNLSADWEEKMALHFRAAECDAHVRGE</sequence>
<gene>
    <name evidence="1" type="ORF">AB5J54_40745</name>
</gene>
<organism evidence="1">
    <name type="scientific">Streptomyces sp. R44</name>
    <dbReference type="NCBI Taxonomy" id="3238633"/>
    <lineage>
        <taxon>Bacteria</taxon>
        <taxon>Bacillati</taxon>
        <taxon>Actinomycetota</taxon>
        <taxon>Actinomycetes</taxon>
        <taxon>Kitasatosporales</taxon>
        <taxon>Streptomycetaceae</taxon>
        <taxon>Streptomyces</taxon>
    </lineage>
</organism>
<accession>A0AB39TED9</accession>
<protein>
    <submittedName>
        <fullName evidence="1">Uncharacterized protein</fullName>
    </submittedName>
</protein>
<dbReference type="EMBL" id="CP163444">
    <property type="protein sequence ID" value="XDQ76460.1"/>
    <property type="molecule type" value="Genomic_DNA"/>
</dbReference>
<dbReference type="RefSeq" id="WP_369149078.1">
    <property type="nucleotide sequence ID" value="NZ_CP163444.1"/>
</dbReference>
<name>A0AB39TED9_9ACTN</name>
<dbReference type="AlphaFoldDB" id="A0AB39TED9"/>
<reference evidence="1" key="1">
    <citation type="submission" date="2024-07" db="EMBL/GenBank/DDBJ databases">
        <authorList>
            <person name="Yu S.T."/>
        </authorList>
    </citation>
    <scope>NUCLEOTIDE SEQUENCE</scope>
    <source>
        <strain evidence="1">R44</strain>
    </source>
</reference>
<evidence type="ECO:0000313" key="1">
    <source>
        <dbReference type="EMBL" id="XDQ76460.1"/>
    </source>
</evidence>